<reference evidence="1" key="1">
    <citation type="submission" date="2016-08" db="EMBL/GenBank/DDBJ databases">
        <authorList>
            <person name="Seilhamer J.J."/>
        </authorList>
    </citation>
    <scope>NUCLEOTIDE SEQUENCE</scope>
    <source>
        <strain evidence="1">86-1</strain>
    </source>
</reference>
<sequence length="43" mass="5316">MSQIFTCTYIDVYGEALKQNCKNKYNYYIFIFLYNRRKMINTC</sequence>
<gene>
    <name evidence="1" type="ORF">KL86DES1_21784</name>
</gene>
<evidence type="ECO:0000313" key="1">
    <source>
        <dbReference type="EMBL" id="SCM74186.1"/>
    </source>
</evidence>
<name>A0A212L9H4_9BACT</name>
<proteinExistence type="predicted"/>
<accession>A0A212L9H4</accession>
<dbReference type="AlphaFoldDB" id="A0A212L9H4"/>
<dbReference type="EMBL" id="FMJC01000002">
    <property type="protein sequence ID" value="SCM74186.1"/>
    <property type="molecule type" value="Genomic_DNA"/>
</dbReference>
<protein>
    <submittedName>
        <fullName evidence="1">Uncharacterized protein</fullName>
    </submittedName>
</protein>
<organism evidence="1">
    <name type="scientific">uncultured Desulfovibrio sp</name>
    <dbReference type="NCBI Taxonomy" id="167968"/>
    <lineage>
        <taxon>Bacteria</taxon>
        <taxon>Pseudomonadati</taxon>
        <taxon>Thermodesulfobacteriota</taxon>
        <taxon>Desulfovibrionia</taxon>
        <taxon>Desulfovibrionales</taxon>
        <taxon>Desulfovibrionaceae</taxon>
        <taxon>Desulfovibrio</taxon>
        <taxon>environmental samples</taxon>
    </lineage>
</organism>